<dbReference type="Pfam" id="PF00672">
    <property type="entry name" value="HAMP"/>
    <property type="match status" value="1"/>
</dbReference>
<dbReference type="CDD" id="cd11386">
    <property type="entry name" value="MCP_signal"/>
    <property type="match status" value="1"/>
</dbReference>
<dbReference type="Gene3D" id="6.10.340.10">
    <property type="match status" value="1"/>
</dbReference>
<keyword evidence="4 6" id="KW-0807">Transducer</keyword>
<keyword evidence="7" id="KW-0812">Transmembrane</keyword>
<feature type="transmembrane region" description="Helical" evidence="7">
    <location>
        <begin position="180"/>
        <end position="199"/>
    </location>
</feature>
<dbReference type="SMART" id="SM00304">
    <property type="entry name" value="HAMP"/>
    <property type="match status" value="1"/>
</dbReference>
<evidence type="ECO:0000259" key="9">
    <source>
        <dbReference type="PROSITE" id="PS50885"/>
    </source>
</evidence>
<evidence type="ECO:0000256" key="2">
    <source>
        <dbReference type="ARBA" id="ARBA00022475"/>
    </source>
</evidence>
<name>A0A2N0Z2I2_9BACI</name>
<dbReference type="OrthoDB" id="2168386at2"/>
<dbReference type="Pfam" id="PF12729">
    <property type="entry name" value="4HB_MCP_1"/>
    <property type="match status" value="1"/>
</dbReference>
<dbReference type="Gene3D" id="1.10.287.950">
    <property type="entry name" value="Methyl-accepting chemotaxis protein"/>
    <property type="match status" value="1"/>
</dbReference>
<evidence type="ECO:0000313" key="10">
    <source>
        <dbReference type="EMBL" id="PKG23728.1"/>
    </source>
</evidence>
<proteinExistence type="inferred from homology"/>
<keyword evidence="7" id="KW-1133">Transmembrane helix</keyword>
<evidence type="ECO:0000256" key="1">
    <source>
        <dbReference type="ARBA" id="ARBA00004236"/>
    </source>
</evidence>
<dbReference type="CDD" id="cd06225">
    <property type="entry name" value="HAMP"/>
    <property type="match status" value="1"/>
</dbReference>
<dbReference type="Pfam" id="PF00015">
    <property type="entry name" value="MCPsignal"/>
    <property type="match status" value="1"/>
</dbReference>
<keyword evidence="3 7" id="KW-0472">Membrane</keyword>
<evidence type="ECO:0000256" key="6">
    <source>
        <dbReference type="PROSITE-ProRule" id="PRU00284"/>
    </source>
</evidence>
<dbReference type="PROSITE" id="PS50885">
    <property type="entry name" value="HAMP"/>
    <property type="match status" value="1"/>
</dbReference>
<evidence type="ECO:0000256" key="5">
    <source>
        <dbReference type="ARBA" id="ARBA00029447"/>
    </source>
</evidence>
<organism evidence="10 11">
    <name type="scientific">Niallia nealsonii</name>
    <dbReference type="NCBI Taxonomy" id="115979"/>
    <lineage>
        <taxon>Bacteria</taxon>
        <taxon>Bacillati</taxon>
        <taxon>Bacillota</taxon>
        <taxon>Bacilli</taxon>
        <taxon>Bacillales</taxon>
        <taxon>Bacillaceae</taxon>
        <taxon>Niallia</taxon>
    </lineage>
</organism>
<evidence type="ECO:0000256" key="4">
    <source>
        <dbReference type="ARBA" id="ARBA00023224"/>
    </source>
</evidence>
<dbReference type="Proteomes" id="UP000233375">
    <property type="component" value="Unassembled WGS sequence"/>
</dbReference>
<dbReference type="RefSeq" id="WP_101177119.1">
    <property type="nucleotide sequence ID" value="NZ_PISE01000020.1"/>
</dbReference>
<dbReference type="AlphaFoldDB" id="A0A2N0Z2I2"/>
<dbReference type="PANTHER" id="PTHR32089:SF112">
    <property type="entry name" value="LYSOZYME-LIKE PROTEIN-RELATED"/>
    <property type="match status" value="1"/>
</dbReference>
<comment type="similarity">
    <text evidence="5">Belongs to the methyl-accepting chemotaxis (MCP) protein family.</text>
</comment>
<dbReference type="InterPro" id="IPR003660">
    <property type="entry name" value="HAMP_dom"/>
</dbReference>
<dbReference type="SUPFAM" id="SSF58104">
    <property type="entry name" value="Methyl-accepting chemotaxis protein (MCP) signaling domain"/>
    <property type="match status" value="1"/>
</dbReference>
<keyword evidence="2" id="KW-1003">Cell membrane</keyword>
<feature type="transmembrane region" description="Helical" evidence="7">
    <location>
        <begin position="7"/>
        <end position="27"/>
    </location>
</feature>
<dbReference type="GO" id="GO:0007165">
    <property type="term" value="P:signal transduction"/>
    <property type="evidence" value="ECO:0007669"/>
    <property type="project" value="UniProtKB-KW"/>
</dbReference>
<evidence type="ECO:0008006" key="12">
    <source>
        <dbReference type="Google" id="ProtNLM"/>
    </source>
</evidence>
<feature type="domain" description="HAMP" evidence="9">
    <location>
        <begin position="201"/>
        <end position="254"/>
    </location>
</feature>
<dbReference type="SMART" id="SM00283">
    <property type="entry name" value="MA"/>
    <property type="match status" value="1"/>
</dbReference>
<dbReference type="InterPro" id="IPR024478">
    <property type="entry name" value="HlyB_4HB_MCP"/>
</dbReference>
<evidence type="ECO:0000256" key="3">
    <source>
        <dbReference type="ARBA" id="ARBA00023136"/>
    </source>
</evidence>
<feature type="domain" description="Methyl-accepting transducer" evidence="8">
    <location>
        <begin position="273"/>
        <end position="509"/>
    </location>
</feature>
<evidence type="ECO:0000256" key="7">
    <source>
        <dbReference type="SAM" id="Phobius"/>
    </source>
</evidence>
<reference evidence="10 11" key="1">
    <citation type="journal article" date="2003" name="Int. J. Syst. Evol. Microbiol.">
        <title>Bacillus nealsonii sp. nov., isolated from a spacecraft-assembly facility, whose spores are gamma-radiation resistant.</title>
        <authorList>
            <person name="Venkateswaran K."/>
            <person name="Kempf M."/>
            <person name="Chen F."/>
            <person name="Satomi M."/>
            <person name="Nicholson W."/>
            <person name="Kern R."/>
        </authorList>
    </citation>
    <scope>NUCLEOTIDE SEQUENCE [LARGE SCALE GENOMIC DNA]</scope>
    <source>
        <strain evidence="10 11">FO-92</strain>
    </source>
</reference>
<accession>A0A2N0Z2I2</accession>
<evidence type="ECO:0000313" key="11">
    <source>
        <dbReference type="Proteomes" id="UP000233375"/>
    </source>
</evidence>
<dbReference type="PROSITE" id="PS50111">
    <property type="entry name" value="CHEMOTAXIS_TRANSDUC_2"/>
    <property type="match status" value="1"/>
</dbReference>
<keyword evidence="11" id="KW-1185">Reference proteome</keyword>
<gene>
    <name evidence="10" type="ORF">CWS01_10330</name>
</gene>
<evidence type="ECO:0000259" key="8">
    <source>
        <dbReference type="PROSITE" id="PS50111"/>
    </source>
</evidence>
<dbReference type="GO" id="GO:0005886">
    <property type="term" value="C:plasma membrane"/>
    <property type="evidence" value="ECO:0007669"/>
    <property type="project" value="UniProtKB-SubCell"/>
</dbReference>
<dbReference type="InterPro" id="IPR004089">
    <property type="entry name" value="MCPsignal_dom"/>
</dbReference>
<protein>
    <recommendedName>
        <fullName evidence="12">Methyl-accepting chemotaxis protein</fullName>
    </recommendedName>
</protein>
<dbReference type="EMBL" id="PISE01000020">
    <property type="protein sequence ID" value="PKG23728.1"/>
    <property type="molecule type" value="Genomic_DNA"/>
</dbReference>
<comment type="subcellular location">
    <subcellularLocation>
        <location evidence="1">Cell membrane</location>
    </subcellularLocation>
</comment>
<sequence length="559" mass="61327">MSIRQKFIAGFGVIILFIAAIASLGFYGNEYTDQQLEGMMEEDYTLVSLATKMEVNVSKRVILARGYVLYGDDTYKERFLKETEKAADLTEQINEVMGNSKEYQEAVAKSIKWENLIIDQVIPAYEEGGFNAAIPLMEQYCQTWSEEAMNAWIGIQETADKDLIHTNNTIQEDNSFQQQLFIGLAILTTIIALTVAFWMSRSIVRPILAVAKQLTLIGKGDLSVAPLHFKRKDEFHTLAATLNDMVKNLSDMVSRITMIENNLYTTSSDLLNNREGLKDKATAVKDAIDAVATGSAIQMEGAVETSLAMAAVSTSMEHIANASSQVSDYSVRVNQYASEGNTIVQGTIKELTELDVSVKETSDTITSLHDKTDRIGEISALIHDISEQTNLLSLNAAIEAARAGEHGRGFEVVANEVRNLARRTKESSGEIVALITAIKKETNGALSSTLKSQKEMEASLHAANNAGLAFKNIAKAVQTISAQIQEVSASSEEVSASVEEITASVEQLSGIAKENVDYVHHVTSSTESQMQSMYKVGVSIEELNKMARELKGIMERFEV</sequence>
<comment type="caution">
    <text evidence="10">The sequence shown here is derived from an EMBL/GenBank/DDBJ whole genome shotgun (WGS) entry which is preliminary data.</text>
</comment>
<dbReference type="PANTHER" id="PTHR32089">
    <property type="entry name" value="METHYL-ACCEPTING CHEMOTAXIS PROTEIN MCPB"/>
    <property type="match status" value="1"/>
</dbReference>